<dbReference type="Proteomes" id="UP000834106">
    <property type="component" value="Chromosome 14"/>
</dbReference>
<accession>A0AAD2E6B0</accession>
<evidence type="ECO:0000256" key="1">
    <source>
        <dbReference type="SAM" id="MobiDB-lite"/>
    </source>
</evidence>
<reference evidence="2" key="1">
    <citation type="submission" date="2023-05" db="EMBL/GenBank/DDBJ databases">
        <authorList>
            <person name="Huff M."/>
        </authorList>
    </citation>
    <scope>NUCLEOTIDE SEQUENCE</scope>
</reference>
<keyword evidence="3" id="KW-1185">Reference proteome</keyword>
<dbReference type="AlphaFoldDB" id="A0AAD2E6B0"/>
<dbReference type="PANTHER" id="PTHR47481">
    <property type="match status" value="1"/>
</dbReference>
<dbReference type="EMBL" id="OU503049">
    <property type="protein sequence ID" value="CAI9776440.1"/>
    <property type="molecule type" value="Genomic_DNA"/>
</dbReference>
<proteinExistence type="predicted"/>
<feature type="region of interest" description="Disordered" evidence="1">
    <location>
        <begin position="132"/>
        <end position="151"/>
    </location>
</feature>
<sequence length="151" mass="16578">MGSLTSSSLWNAVQESFGVINKSRVTFLINELQRTRKGKNIFHNDLVTQVLDGLDEEYTPIVVRINSRESISWHELQSVLMTYESLIEHLNAVKNSLASVYLSQASANFVLRSSFNIGSRSNFGGKSFNYKGGRGRARGSTNEGSAAGGEA</sequence>
<name>A0AAD2E6B0_9LAMI</name>
<gene>
    <name evidence="2" type="ORF">FPE_LOCUS23870</name>
</gene>
<evidence type="ECO:0000313" key="3">
    <source>
        <dbReference type="Proteomes" id="UP000834106"/>
    </source>
</evidence>
<dbReference type="PANTHER" id="PTHR47481:SF22">
    <property type="entry name" value="RETROTRANSPOSON GAG DOMAIN-CONTAINING PROTEIN"/>
    <property type="match status" value="1"/>
</dbReference>
<organism evidence="2 3">
    <name type="scientific">Fraxinus pennsylvanica</name>
    <dbReference type="NCBI Taxonomy" id="56036"/>
    <lineage>
        <taxon>Eukaryota</taxon>
        <taxon>Viridiplantae</taxon>
        <taxon>Streptophyta</taxon>
        <taxon>Embryophyta</taxon>
        <taxon>Tracheophyta</taxon>
        <taxon>Spermatophyta</taxon>
        <taxon>Magnoliopsida</taxon>
        <taxon>eudicotyledons</taxon>
        <taxon>Gunneridae</taxon>
        <taxon>Pentapetalae</taxon>
        <taxon>asterids</taxon>
        <taxon>lamiids</taxon>
        <taxon>Lamiales</taxon>
        <taxon>Oleaceae</taxon>
        <taxon>Oleeae</taxon>
        <taxon>Fraxinus</taxon>
    </lineage>
</organism>
<evidence type="ECO:0000313" key="2">
    <source>
        <dbReference type="EMBL" id="CAI9776440.1"/>
    </source>
</evidence>
<protein>
    <submittedName>
        <fullName evidence="2">Uncharacterized protein</fullName>
    </submittedName>
</protein>